<dbReference type="EC" id="3.1.3.-" evidence="5"/>
<dbReference type="SFLD" id="SFLDS00003">
    <property type="entry name" value="Haloacid_Dehalogenase"/>
    <property type="match status" value="1"/>
</dbReference>
<feature type="active site" description="Proton donor" evidence="6">
    <location>
        <position position="12"/>
    </location>
</feature>
<feature type="binding site" evidence="7">
    <location>
        <position position="181"/>
    </location>
    <ligand>
        <name>substrate</name>
    </ligand>
</feature>
<feature type="active site" description="Nucleophile" evidence="6">
    <location>
        <position position="10"/>
    </location>
</feature>
<reference evidence="9" key="1">
    <citation type="submission" date="2019-11" db="EMBL/GenBank/DDBJ databases">
        <authorList>
            <person name="Li J."/>
        </authorList>
    </citation>
    <scope>NUCLEOTIDE SEQUENCE</scope>
    <source>
        <strain evidence="9">B6B</strain>
    </source>
</reference>
<evidence type="ECO:0000313" key="9">
    <source>
        <dbReference type="EMBL" id="MRH44595.1"/>
    </source>
</evidence>
<evidence type="ECO:0000256" key="1">
    <source>
        <dbReference type="ARBA" id="ARBA00006696"/>
    </source>
</evidence>
<dbReference type="Gene3D" id="3.40.50.1000">
    <property type="entry name" value="HAD superfamily/HAD-like"/>
    <property type="match status" value="2"/>
</dbReference>
<dbReference type="OrthoDB" id="9810449at2"/>
<name>A0A6A8DFY6_9BACI</name>
<dbReference type="NCBIfam" id="TIGR01457">
    <property type="entry name" value="HAD-SF-IIA-hyp2"/>
    <property type="match status" value="1"/>
</dbReference>
<dbReference type="InterPro" id="IPR023214">
    <property type="entry name" value="HAD_sf"/>
</dbReference>
<comment type="caution">
    <text evidence="9">The sequence shown here is derived from an EMBL/GenBank/DDBJ whole genome shotgun (WGS) entry which is preliminary data.</text>
</comment>
<keyword evidence="4 5" id="KW-0460">Magnesium</keyword>
<dbReference type="InterPro" id="IPR006357">
    <property type="entry name" value="HAD-SF_hydro_IIA"/>
</dbReference>
<accession>A0A6A8DFY6</accession>
<dbReference type="RefSeq" id="WP_153738204.1">
    <property type="nucleotide sequence ID" value="NZ_WJNG01000017.1"/>
</dbReference>
<dbReference type="Pfam" id="PF13344">
    <property type="entry name" value="Hydrolase_6"/>
    <property type="match status" value="1"/>
</dbReference>
<dbReference type="SUPFAM" id="SSF56784">
    <property type="entry name" value="HAD-like"/>
    <property type="match status" value="1"/>
</dbReference>
<dbReference type="NCBIfam" id="TIGR01460">
    <property type="entry name" value="HAD-SF-IIA"/>
    <property type="match status" value="1"/>
</dbReference>
<organism evidence="9 10">
    <name type="scientific">Aquibacillus halophilus</name>
    <dbReference type="NCBI Taxonomy" id="930132"/>
    <lineage>
        <taxon>Bacteria</taxon>
        <taxon>Bacillati</taxon>
        <taxon>Bacillota</taxon>
        <taxon>Bacilli</taxon>
        <taxon>Bacillales</taxon>
        <taxon>Bacillaceae</taxon>
        <taxon>Aquibacillus</taxon>
    </lineage>
</organism>
<dbReference type="AlphaFoldDB" id="A0A6A8DFY6"/>
<dbReference type="PANTHER" id="PTHR19288:SF46">
    <property type="entry name" value="HALOACID DEHALOGENASE-LIKE HYDROLASE DOMAIN-CONTAINING PROTEIN 2"/>
    <property type="match status" value="1"/>
</dbReference>
<dbReference type="SFLD" id="SFLDG01139">
    <property type="entry name" value="C2.A:_Pyridoxal_Phosphate_Phos"/>
    <property type="match status" value="1"/>
</dbReference>
<dbReference type="Proteomes" id="UP000799092">
    <property type="component" value="Unassembled WGS sequence"/>
</dbReference>
<feature type="binding site" evidence="8">
    <location>
        <position position="12"/>
    </location>
    <ligand>
        <name>Mg(2+)</name>
        <dbReference type="ChEBI" id="CHEBI:18420"/>
    </ligand>
</feature>
<comment type="function">
    <text evidence="5">Catalyzes the dephosphorylation of 2-6 carbon acid sugars in vitro.</text>
</comment>
<evidence type="ECO:0000256" key="6">
    <source>
        <dbReference type="PIRSR" id="PIRSR000915-1"/>
    </source>
</evidence>
<sequence>MKNYKGFLIDLDGTVYRGTEKIEEAITFVKELERRNLPYLFLTNNSTKHPSKVSETLEDMGVPSTPEHVFTTSMATAKYVSERHPGANVYPIGEEGLITAIEDEGLNIVETGADFVVMGLDRAITYEKLAGGALNIRNGASFIATNGDVALPTERGFLPGAGSLISVLSVTTGVNPKFIGKPESIIVEQALEVLGTSKEDTLMVGDNYHTDILAGLNAGIDSLLVHTGVTTKEHLKAIDVKPTYSIETLAEWVFGQD</sequence>
<evidence type="ECO:0000256" key="7">
    <source>
        <dbReference type="PIRSR" id="PIRSR000915-2"/>
    </source>
</evidence>
<dbReference type="Pfam" id="PF13242">
    <property type="entry name" value="Hydrolase_like"/>
    <property type="match status" value="1"/>
</dbReference>
<dbReference type="PIRSF" id="PIRSF000915">
    <property type="entry name" value="PGP-type_phosphatase"/>
    <property type="match status" value="1"/>
</dbReference>
<protein>
    <recommendedName>
        <fullName evidence="5">Acid sugar phosphatase</fullName>
        <ecNumber evidence="5">3.1.3.-</ecNumber>
    </recommendedName>
</protein>
<proteinExistence type="inferred from homology"/>
<evidence type="ECO:0000256" key="3">
    <source>
        <dbReference type="ARBA" id="ARBA00022801"/>
    </source>
</evidence>
<comment type="similarity">
    <text evidence="1 5">Belongs to the HAD-like hydrolase superfamily. NagD family.</text>
</comment>
<evidence type="ECO:0000256" key="5">
    <source>
        <dbReference type="PIRNR" id="PIRNR000915"/>
    </source>
</evidence>
<dbReference type="GO" id="GO:0005737">
    <property type="term" value="C:cytoplasm"/>
    <property type="evidence" value="ECO:0007669"/>
    <property type="project" value="TreeGrafter"/>
</dbReference>
<dbReference type="InterPro" id="IPR006354">
    <property type="entry name" value="HAD-SF_hydro_IIA_hyp1"/>
</dbReference>
<evidence type="ECO:0000313" key="10">
    <source>
        <dbReference type="Proteomes" id="UP000799092"/>
    </source>
</evidence>
<comment type="cofactor">
    <cofactor evidence="8">
        <name>Mg(2+)</name>
        <dbReference type="ChEBI" id="CHEBI:18420"/>
    </cofactor>
    <text evidence="8">Divalent metal ions. Mg(2+) is the most effective.</text>
</comment>
<evidence type="ECO:0000256" key="8">
    <source>
        <dbReference type="PIRSR" id="PIRSR000915-3"/>
    </source>
</evidence>
<dbReference type="InterPro" id="IPR036412">
    <property type="entry name" value="HAD-like_sf"/>
</dbReference>
<gene>
    <name evidence="9" type="ORF">GH741_18270</name>
</gene>
<dbReference type="EMBL" id="WJNG01000017">
    <property type="protein sequence ID" value="MRH44595.1"/>
    <property type="molecule type" value="Genomic_DNA"/>
</dbReference>
<keyword evidence="2 5" id="KW-0479">Metal-binding</keyword>
<dbReference type="FunFam" id="3.40.50.1000:FF:000053">
    <property type="entry name" value="TIGR01457 family HAD hydrolase"/>
    <property type="match status" value="1"/>
</dbReference>
<dbReference type="GO" id="GO:0016791">
    <property type="term" value="F:phosphatase activity"/>
    <property type="evidence" value="ECO:0007669"/>
    <property type="project" value="TreeGrafter"/>
</dbReference>
<feature type="binding site" evidence="8">
    <location>
        <position position="10"/>
    </location>
    <ligand>
        <name>Mg(2+)</name>
        <dbReference type="ChEBI" id="CHEBI:18420"/>
    </ligand>
</feature>
<keyword evidence="10" id="KW-1185">Reference proteome</keyword>
<dbReference type="PANTHER" id="PTHR19288">
    <property type="entry name" value="4-NITROPHENYLPHOSPHATASE-RELATED"/>
    <property type="match status" value="1"/>
</dbReference>
<feature type="binding site" evidence="8">
    <location>
        <position position="206"/>
    </location>
    <ligand>
        <name>Mg(2+)</name>
        <dbReference type="ChEBI" id="CHEBI:18420"/>
    </ligand>
</feature>
<dbReference type="GO" id="GO:0046872">
    <property type="term" value="F:metal ion binding"/>
    <property type="evidence" value="ECO:0007669"/>
    <property type="project" value="UniProtKB-KW"/>
</dbReference>
<evidence type="ECO:0000256" key="4">
    <source>
        <dbReference type="ARBA" id="ARBA00022842"/>
    </source>
</evidence>
<evidence type="ECO:0000256" key="2">
    <source>
        <dbReference type="ARBA" id="ARBA00022723"/>
    </source>
</evidence>
<dbReference type="CDD" id="cd07530">
    <property type="entry name" value="HAD_Pase_UmpH-like"/>
    <property type="match status" value="1"/>
</dbReference>
<keyword evidence="3 9" id="KW-0378">Hydrolase</keyword>